<dbReference type="Pfam" id="PF00512">
    <property type="entry name" value="HisKA"/>
    <property type="match status" value="1"/>
</dbReference>
<dbReference type="Pfam" id="PF08448">
    <property type="entry name" value="PAS_4"/>
    <property type="match status" value="1"/>
</dbReference>
<dbReference type="Gene3D" id="3.30.450.20">
    <property type="entry name" value="PAS domain"/>
    <property type="match status" value="1"/>
</dbReference>
<feature type="domain" description="Histidine kinase" evidence="5">
    <location>
        <begin position="292"/>
        <end position="507"/>
    </location>
</feature>
<evidence type="ECO:0000256" key="1">
    <source>
        <dbReference type="ARBA" id="ARBA00000085"/>
    </source>
</evidence>
<evidence type="ECO:0000313" key="9">
    <source>
        <dbReference type="Proteomes" id="UP000537130"/>
    </source>
</evidence>
<feature type="domain" description="Response regulatory" evidence="6">
    <location>
        <begin position="15"/>
        <end position="131"/>
    </location>
</feature>
<dbReference type="InterPro" id="IPR004358">
    <property type="entry name" value="Sig_transdc_His_kin-like_C"/>
</dbReference>
<dbReference type="InterPro" id="IPR036097">
    <property type="entry name" value="HisK_dim/P_sf"/>
</dbReference>
<evidence type="ECO:0000256" key="3">
    <source>
        <dbReference type="ARBA" id="ARBA00022553"/>
    </source>
</evidence>
<evidence type="ECO:0000259" key="6">
    <source>
        <dbReference type="PROSITE" id="PS50110"/>
    </source>
</evidence>
<protein>
    <recommendedName>
        <fullName evidence="2">histidine kinase</fullName>
        <ecNumber evidence="2">2.7.13.3</ecNumber>
    </recommendedName>
</protein>
<dbReference type="AlphaFoldDB" id="A0A7W4W6D7"/>
<comment type="caution">
    <text evidence="8">The sequence shown here is derived from an EMBL/GenBank/DDBJ whole genome shotgun (WGS) entry which is preliminary data.</text>
</comment>
<dbReference type="PROSITE" id="PS50109">
    <property type="entry name" value="HIS_KIN"/>
    <property type="match status" value="1"/>
</dbReference>
<dbReference type="SMART" id="SM00387">
    <property type="entry name" value="HATPase_c"/>
    <property type="match status" value="1"/>
</dbReference>
<gene>
    <name evidence="8" type="ORF">FHR99_001948</name>
</gene>
<evidence type="ECO:0000259" key="7">
    <source>
        <dbReference type="PROSITE" id="PS50112"/>
    </source>
</evidence>
<dbReference type="GO" id="GO:0000155">
    <property type="term" value="F:phosphorelay sensor kinase activity"/>
    <property type="evidence" value="ECO:0007669"/>
    <property type="project" value="InterPro"/>
</dbReference>
<dbReference type="Gene3D" id="3.40.50.2300">
    <property type="match status" value="1"/>
</dbReference>
<sequence>MTEAKSTASKRSAEQVLLVDDNPTNLQVLYKTLEHSGYTLLAARDGPQALSIAEKAIPSLILLDIMMPDMDGFEVCRRLKANEQTRGIPIIFLSALTDTDAKVKGFSLGAVDYVSKPFQAEEVRSRVRTQLRIHRLEMQLARRNAELEDENFQILRSVSEAIFSLDRQGRISSVNPQAEALVGRTDSQCIGEALFDFFDFQAMQSHIEEVISEGKLLSLDQVEVRARDGRELTLALYCAALEGDKRVVVLRDITEWLENQKALQSARDELHNQRQHLAHMERLSTGGEMAAGIAHEVNQPLTAVSNYAIVAQRFLEQDPIEKSKLKEVLEKIVVQSQRASDVIQRLRSYIRKPTSEGRVPLDINTVMQEVVMLAEVDSRINGVSITFEPTEELPATLADDVQVQQVALNLIRNAMEAMRGAPDDFGGVRVRTYLDGDEVGFAVEDRGCGLSAEMEEKLFSPFVTTKEGGMGVGLSICQSIVQAHGGSIGYRANPKGGAIFYCQFPVR</sequence>
<dbReference type="PANTHER" id="PTHR43547:SF2">
    <property type="entry name" value="HYBRID SIGNAL TRANSDUCTION HISTIDINE KINASE C"/>
    <property type="match status" value="1"/>
</dbReference>
<organism evidence="8 9">
    <name type="scientific">Litorivivens lipolytica</name>
    <dbReference type="NCBI Taxonomy" id="1524264"/>
    <lineage>
        <taxon>Bacteria</taxon>
        <taxon>Pseudomonadati</taxon>
        <taxon>Pseudomonadota</taxon>
        <taxon>Gammaproteobacteria</taxon>
        <taxon>Litorivivens</taxon>
    </lineage>
</organism>
<comment type="catalytic activity">
    <reaction evidence="1">
        <text>ATP + protein L-histidine = ADP + protein N-phospho-L-histidine.</text>
        <dbReference type="EC" id="2.7.13.3"/>
    </reaction>
</comment>
<evidence type="ECO:0000313" key="8">
    <source>
        <dbReference type="EMBL" id="MBB3047682.1"/>
    </source>
</evidence>
<dbReference type="PROSITE" id="PS50112">
    <property type="entry name" value="PAS"/>
    <property type="match status" value="1"/>
</dbReference>
<feature type="domain" description="PAS" evidence="7">
    <location>
        <begin position="147"/>
        <end position="198"/>
    </location>
</feature>
<dbReference type="InterPro" id="IPR011006">
    <property type="entry name" value="CheY-like_superfamily"/>
</dbReference>
<dbReference type="InterPro" id="IPR036890">
    <property type="entry name" value="HATPase_C_sf"/>
</dbReference>
<dbReference type="SUPFAM" id="SSF55785">
    <property type="entry name" value="PYP-like sensor domain (PAS domain)"/>
    <property type="match status" value="1"/>
</dbReference>
<dbReference type="EC" id="2.7.13.3" evidence="2"/>
<dbReference type="SUPFAM" id="SSF52172">
    <property type="entry name" value="CheY-like"/>
    <property type="match status" value="1"/>
</dbReference>
<dbReference type="PROSITE" id="PS50110">
    <property type="entry name" value="RESPONSE_REGULATORY"/>
    <property type="match status" value="1"/>
</dbReference>
<dbReference type="Pfam" id="PF02518">
    <property type="entry name" value="HATPase_c"/>
    <property type="match status" value="1"/>
</dbReference>
<dbReference type="SMART" id="SM00448">
    <property type="entry name" value="REC"/>
    <property type="match status" value="1"/>
</dbReference>
<dbReference type="InterPro" id="IPR000014">
    <property type="entry name" value="PAS"/>
</dbReference>
<reference evidence="8 9" key="1">
    <citation type="submission" date="2020-08" db="EMBL/GenBank/DDBJ databases">
        <title>Genomic Encyclopedia of Type Strains, Phase III (KMG-III): the genomes of soil and plant-associated and newly described type strains.</title>
        <authorList>
            <person name="Whitman W."/>
        </authorList>
    </citation>
    <scope>NUCLEOTIDE SEQUENCE [LARGE SCALE GENOMIC DNA]</scope>
    <source>
        <strain evidence="8 9">CECT 8654</strain>
    </source>
</reference>
<dbReference type="InterPro" id="IPR013656">
    <property type="entry name" value="PAS_4"/>
</dbReference>
<dbReference type="CDD" id="cd19920">
    <property type="entry name" value="REC_PA4781-like"/>
    <property type="match status" value="1"/>
</dbReference>
<dbReference type="CDD" id="cd00082">
    <property type="entry name" value="HisKA"/>
    <property type="match status" value="1"/>
</dbReference>
<name>A0A7W4W6D7_9GAMM</name>
<dbReference type="Gene3D" id="3.30.565.10">
    <property type="entry name" value="Histidine kinase-like ATPase, C-terminal domain"/>
    <property type="match status" value="1"/>
</dbReference>
<dbReference type="RefSeq" id="WP_183410450.1">
    <property type="nucleotide sequence ID" value="NZ_JACHWY010000002.1"/>
</dbReference>
<dbReference type="PRINTS" id="PR00344">
    <property type="entry name" value="BCTRLSENSOR"/>
</dbReference>
<feature type="modified residue" description="4-aspartylphosphate" evidence="4">
    <location>
        <position position="64"/>
    </location>
</feature>
<dbReference type="SMART" id="SM00388">
    <property type="entry name" value="HisKA"/>
    <property type="match status" value="1"/>
</dbReference>
<evidence type="ECO:0000256" key="4">
    <source>
        <dbReference type="PROSITE-ProRule" id="PRU00169"/>
    </source>
</evidence>
<accession>A0A7W4W6D7</accession>
<dbReference type="InterPro" id="IPR035965">
    <property type="entry name" value="PAS-like_dom_sf"/>
</dbReference>
<evidence type="ECO:0000259" key="5">
    <source>
        <dbReference type="PROSITE" id="PS50109"/>
    </source>
</evidence>
<dbReference type="Proteomes" id="UP000537130">
    <property type="component" value="Unassembled WGS sequence"/>
</dbReference>
<dbReference type="CDD" id="cd00130">
    <property type="entry name" value="PAS"/>
    <property type="match status" value="1"/>
</dbReference>
<dbReference type="Pfam" id="PF00072">
    <property type="entry name" value="Response_reg"/>
    <property type="match status" value="1"/>
</dbReference>
<dbReference type="PANTHER" id="PTHR43547">
    <property type="entry name" value="TWO-COMPONENT HISTIDINE KINASE"/>
    <property type="match status" value="1"/>
</dbReference>
<keyword evidence="9" id="KW-1185">Reference proteome</keyword>
<dbReference type="InterPro" id="IPR005467">
    <property type="entry name" value="His_kinase_dom"/>
</dbReference>
<dbReference type="InterPro" id="IPR001789">
    <property type="entry name" value="Sig_transdc_resp-reg_receiver"/>
</dbReference>
<dbReference type="InterPro" id="IPR003594">
    <property type="entry name" value="HATPase_dom"/>
</dbReference>
<dbReference type="SMART" id="SM00091">
    <property type="entry name" value="PAS"/>
    <property type="match status" value="1"/>
</dbReference>
<dbReference type="SUPFAM" id="SSF47384">
    <property type="entry name" value="Homodimeric domain of signal transducing histidine kinase"/>
    <property type="match status" value="1"/>
</dbReference>
<evidence type="ECO:0000256" key="2">
    <source>
        <dbReference type="ARBA" id="ARBA00012438"/>
    </source>
</evidence>
<dbReference type="SUPFAM" id="SSF55874">
    <property type="entry name" value="ATPase domain of HSP90 chaperone/DNA topoisomerase II/histidine kinase"/>
    <property type="match status" value="1"/>
</dbReference>
<dbReference type="EMBL" id="JACHWY010000002">
    <property type="protein sequence ID" value="MBB3047682.1"/>
    <property type="molecule type" value="Genomic_DNA"/>
</dbReference>
<dbReference type="NCBIfam" id="TIGR00229">
    <property type="entry name" value="sensory_box"/>
    <property type="match status" value="1"/>
</dbReference>
<keyword evidence="3 4" id="KW-0597">Phosphoprotein</keyword>
<dbReference type="InterPro" id="IPR003661">
    <property type="entry name" value="HisK_dim/P_dom"/>
</dbReference>
<dbReference type="Gene3D" id="1.10.287.130">
    <property type="match status" value="1"/>
</dbReference>
<proteinExistence type="predicted"/>